<dbReference type="InterPro" id="IPR033753">
    <property type="entry name" value="GCV_H/Fam206"/>
</dbReference>
<dbReference type="EMBL" id="LS423452">
    <property type="protein sequence ID" value="SPS04486.1"/>
    <property type="molecule type" value="Genomic_DNA"/>
</dbReference>
<evidence type="ECO:0000259" key="5">
    <source>
        <dbReference type="PROSITE" id="PS50968"/>
    </source>
</evidence>
<dbReference type="AlphaFoldDB" id="A0A2X0SFD7"/>
<feature type="modified residue" description="N6-lipoyllysine" evidence="3 4">
    <location>
        <position position="67"/>
    </location>
</feature>
<evidence type="ECO:0000256" key="1">
    <source>
        <dbReference type="ARBA" id="ARBA00009249"/>
    </source>
</evidence>
<dbReference type="NCBIfam" id="TIGR00527">
    <property type="entry name" value="gcvH"/>
    <property type="match status" value="1"/>
</dbReference>
<dbReference type="HAMAP" id="MF_00272">
    <property type="entry name" value="GcvH"/>
    <property type="match status" value="1"/>
</dbReference>
<reference evidence="6" key="1">
    <citation type="submission" date="2018-05" db="EMBL/GenBank/DDBJ databases">
        <authorList>
            <person name="Lanie J.A."/>
            <person name="Ng W.-L."/>
            <person name="Kazmierczak K.M."/>
            <person name="Andrzejewski T.M."/>
            <person name="Davidsen T.M."/>
            <person name="Wayne K.J."/>
            <person name="Tettelin H."/>
            <person name="Glass J.I."/>
            <person name="Rusch D."/>
            <person name="Podicherti R."/>
            <person name="Tsui H.-C.T."/>
            <person name="Winkler M.E."/>
        </authorList>
    </citation>
    <scope>NUCLEOTIDE SEQUENCE</scope>
    <source>
        <strain evidence="6">KNB</strain>
    </source>
</reference>
<dbReference type="InterPro" id="IPR002930">
    <property type="entry name" value="GCV_H"/>
</dbReference>
<dbReference type="SUPFAM" id="SSF51230">
    <property type="entry name" value="Single hybrid motif"/>
    <property type="match status" value="1"/>
</dbReference>
<gene>
    <name evidence="3 6" type="primary">gcvH</name>
    <name evidence="6" type="ORF">NITFAB_0075</name>
</gene>
<sequence>MSTANIPDNLKYTPSHEWVRKENDGTITVGITQHAQELLGDMVFVESPAVGRQLQAKEECAVAESVKAAADIYAPVNGVVVEINTALSDAPEQINEDPYSAWLFRMKPESASDVDALMDAASYQSHIDSEAH</sequence>
<dbReference type="Gene3D" id="2.40.50.100">
    <property type="match status" value="1"/>
</dbReference>
<dbReference type="CDD" id="cd06848">
    <property type="entry name" value="GCS_H"/>
    <property type="match status" value="1"/>
</dbReference>
<dbReference type="GO" id="GO:0005960">
    <property type="term" value="C:glycine cleavage complex"/>
    <property type="evidence" value="ECO:0007669"/>
    <property type="project" value="InterPro"/>
</dbReference>
<dbReference type="GO" id="GO:0009249">
    <property type="term" value="P:protein lipoylation"/>
    <property type="evidence" value="ECO:0007669"/>
    <property type="project" value="TreeGrafter"/>
</dbReference>
<evidence type="ECO:0000313" key="6">
    <source>
        <dbReference type="EMBL" id="SPS04486.1"/>
    </source>
</evidence>
<evidence type="ECO:0000256" key="3">
    <source>
        <dbReference type="HAMAP-Rule" id="MF_00272"/>
    </source>
</evidence>
<dbReference type="InterPro" id="IPR017453">
    <property type="entry name" value="GCV_H_sub"/>
</dbReference>
<dbReference type="InterPro" id="IPR000089">
    <property type="entry name" value="Biotin_lipoyl"/>
</dbReference>
<dbReference type="PROSITE" id="PS50968">
    <property type="entry name" value="BIOTINYL_LIPOYL"/>
    <property type="match status" value="1"/>
</dbReference>
<dbReference type="PROSITE" id="PS00189">
    <property type="entry name" value="LIPOYL"/>
    <property type="match status" value="1"/>
</dbReference>
<feature type="domain" description="Lipoyl-binding" evidence="5">
    <location>
        <begin position="26"/>
        <end position="107"/>
    </location>
</feature>
<comment type="function">
    <text evidence="3">The glycine cleavage system catalyzes the degradation of glycine. The H protein shuttles the methylamine group of glycine from the P protein to the T protein.</text>
</comment>
<comment type="subunit">
    <text evidence="3">The glycine cleavage system is composed of four proteins: P, T, L and H.</text>
</comment>
<comment type="cofactor">
    <cofactor evidence="3">
        <name>(R)-lipoate</name>
        <dbReference type="ChEBI" id="CHEBI:83088"/>
    </cofactor>
    <text evidence="3">Binds 1 lipoyl cofactor covalently.</text>
</comment>
<comment type="similarity">
    <text evidence="1 3">Belongs to the GcvH family.</text>
</comment>
<organism evidence="6">
    <name type="scientific">Candidatus Nitrotoga fabula</name>
    <dbReference type="NCBI Taxonomy" id="2182327"/>
    <lineage>
        <taxon>Bacteria</taxon>
        <taxon>Pseudomonadati</taxon>
        <taxon>Pseudomonadota</taxon>
        <taxon>Betaproteobacteria</taxon>
        <taxon>Nitrosomonadales</taxon>
        <taxon>Gallionellaceae</taxon>
        <taxon>Candidatus Nitrotoga</taxon>
    </lineage>
</organism>
<dbReference type="InterPro" id="IPR003016">
    <property type="entry name" value="2-oxoA_DH_lipoyl-BS"/>
</dbReference>
<dbReference type="PANTHER" id="PTHR11715">
    <property type="entry name" value="GLYCINE CLEAVAGE SYSTEM H PROTEIN"/>
    <property type="match status" value="1"/>
</dbReference>
<evidence type="ECO:0000256" key="2">
    <source>
        <dbReference type="ARBA" id="ARBA00022823"/>
    </source>
</evidence>
<protein>
    <recommendedName>
        <fullName evidence="3">Glycine cleavage system H protein</fullName>
    </recommendedName>
</protein>
<dbReference type="GO" id="GO:0005829">
    <property type="term" value="C:cytosol"/>
    <property type="evidence" value="ECO:0007669"/>
    <property type="project" value="TreeGrafter"/>
</dbReference>
<dbReference type="GO" id="GO:0019464">
    <property type="term" value="P:glycine decarboxylation via glycine cleavage system"/>
    <property type="evidence" value="ECO:0007669"/>
    <property type="project" value="UniProtKB-UniRule"/>
</dbReference>
<proteinExistence type="inferred from homology"/>
<name>A0A2X0SFD7_9PROT</name>
<accession>A0A2X0SFD7</accession>
<dbReference type="InterPro" id="IPR011053">
    <property type="entry name" value="Single_hybrid_motif"/>
</dbReference>
<dbReference type="NCBIfam" id="NF002270">
    <property type="entry name" value="PRK01202.1"/>
    <property type="match status" value="1"/>
</dbReference>
<evidence type="ECO:0000256" key="4">
    <source>
        <dbReference type="PIRSR" id="PIRSR617453-50"/>
    </source>
</evidence>
<keyword evidence="2 3" id="KW-0450">Lipoyl</keyword>
<dbReference type="Pfam" id="PF01597">
    <property type="entry name" value="GCV_H"/>
    <property type="match status" value="1"/>
</dbReference>
<dbReference type="PANTHER" id="PTHR11715:SF3">
    <property type="entry name" value="GLYCINE CLEAVAGE SYSTEM H PROTEIN-RELATED"/>
    <property type="match status" value="1"/>
</dbReference>